<gene>
    <name evidence="1" type="primary">ORF23</name>
</gene>
<protein>
    <submittedName>
        <fullName evidence="1">ME53</fullName>
    </submittedName>
</protein>
<accession>A0A3G4S8U9</accession>
<dbReference type="InterPro" id="IPR010336">
    <property type="entry name" value="Baculo_ME53"/>
</dbReference>
<name>A0A3G4S8U9_NPVSL</name>
<dbReference type="GO" id="GO:0008270">
    <property type="term" value="F:zinc ion binding"/>
    <property type="evidence" value="ECO:0007669"/>
    <property type="project" value="InterPro"/>
</dbReference>
<dbReference type="Pfam" id="PF06061">
    <property type="entry name" value="Baculo_ME53"/>
    <property type="match status" value="1"/>
</dbReference>
<proteinExistence type="predicted"/>
<evidence type="ECO:0000313" key="1">
    <source>
        <dbReference type="EMBL" id="AYU75216.1"/>
    </source>
</evidence>
<dbReference type="GO" id="GO:0003677">
    <property type="term" value="F:DNA binding"/>
    <property type="evidence" value="ECO:0007669"/>
    <property type="project" value="InterPro"/>
</dbReference>
<sequence length="304" mass="36572">MMAGKIPDCRVGFMSFENRNLLEFTYNYASNYTKGANDENCDMCHRFFHDLPRWMYCLVDKTNTERFLFVCVDCWKISVRDESKRYKSFELYPRVRLSDVWTLCRFGVFKKFHFKIDPGRCSARTVRITDTKRDVMKFFDETLRKKHDHEQILSIELQTYGGVVFTERFEDAVMERNLIRITPNGSRLSQVIESGFKFENKTYIYEIKMLVHHDPQTYQIFVDRECGYYCKKCTIKKQYRGNPIMFCSRCGNTDSKYNQQFVMDNIEYDKKRLKWKIGKRYTLLYYDISDCIDKVLMPDYVISK</sequence>
<organism evidence="1">
    <name type="scientific">Spodoptera littoralis nuclear polyhedrosis virus</name>
    <name type="common">SlNPV</name>
    <dbReference type="NCBI Taxonomy" id="10456"/>
    <lineage>
        <taxon>Viruses</taxon>
        <taxon>Viruses incertae sedis</taxon>
        <taxon>Naldaviricetes</taxon>
        <taxon>Lefavirales</taxon>
        <taxon>Baculoviridae</taxon>
        <taxon>Alphabaculovirus</taxon>
        <taxon>Alphabaculovirus splittoralis</taxon>
    </lineage>
</organism>
<organismHost>
    <name type="scientific">Lepidoptera</name>
    <name type="common">moths &amp; butterflies</name>
    <dbReference type="NCBI Taxonomy" id="7088"/>
</organismHost>
<reference evidence="1" key="1">
    <citation type="submission" date="2018-02" db="EMBL/GenBank/DDBJ databases">
        <title>Genome analyses of the Tunisian isolate of Spodoptera littoralis#nucleopolyhedrovirus SpliNPV-Tun2 and biological activity identification.</title>
        <authorList>
            <person name="Ben Tiba S."/>
            <person name="Wennmann J.T."/>
            <person name="Laarif A."/>
            <person name="Larem A."/>
            <person name="Fattouch S."/>
            <person name="Jehle J.A."/>
        </authorList>
    </citation>
    <scope>NUCLEOTIDE SEQUENCE</scope>
    <source>
        <strain evidence="1">SpliNPV-Tun2</strain>
    </source>
</reference>
<dbReference type="EMBL" id="MG958660">
    <property type="protein sequence ID" value="AYU75216.1"/>
    <property type="molecule type" value="Genomic_DNA"/>
</dbReference>